<comment type="caution">
    <text evidence="4">The sequence shown here is derived from an EMBL/GenBank/DDBJ whole genome shotgun (WGS) entry which is preliminary data.</text>
</comment>
<evidence type="ECO:0000313" key="5">
    <source>
        <dbReference type="Proteomes" id="UP000192257"/>
    </source>
</evidence>
<feature type="compositionally biased region" description="Acidic residues" evidence="2">
    <location>
        <begin position="260"/>
        <end position="280"/>
    </location>
</feature>
<protein>
    <submittedName>
        <fullName evidence="4">Uncharacterized protein</fullName>
    </submittedName>
</protein>
<feature type="compositionally biased region" description="Polar residues" evidence="2">
    <location>
        <begin position="283"/>
        <end position="294"/>
    </location>
</feature>
<dbReference type="VEuPathDB" id="TriTrypDB:TM35_000821020"/>
<evidence type="ECO:0000256" key="2">
    <source>
        <dbReference type="SAM" id="MobiDB-lite"/>
    </source>
</evidence>
<dbReference type="AlphaFoldDB" id="A0A1X0NES8"/>
<keyword evidence="3" id="KW-0732">Signal</keyword>
<dbReference type="EMBL" id="NBCO01000082">
    <property type="protein sequence ID" value="ORC82812.1"/>
    <property type="molecule type" value="Genomic_DNA"/>
</dbReference>
<dbReference type="GeneID" id="39991172"/>
<feature type="region of interest" description="Disordered" evidence="2">
    <location>
        <begin position="241"/>
        <end position="337"/>
    </location>
</feature>
<evidence type="ECO:0000313" key="4">
    <source>
        <dbReference type="EMBL" id="ORC82812.1"/>
    </source>
</evidence>
<keyword evidence="5" id="KW-1185">Reference proteome</keyword>
<gene>
    <name evidence="4" type="ORF">TM35_000821020</name>
</gene>
<evidence type="ECO:0000256" key="1">
    <source>
        <dbReference type="SAM" id="Coils"/>
    </source>
</evidence>
<evidence type="ECO:0000256" key="3">
    <source>
        <dbReference type="SAM" id="SignalP"/>
    </source>
</evidence>
<feature type="chain" id="PRO_5012823402" evidence="3">
    <location>
        <begin position="28"/>
        <end position="359"/>
    </location>
</feature>
<name>A0A1X0NES8_9TRYP</name>
<feature type="coiled-coil region" evidence="1">
    <location>
        <begin position="209"/>
        <end position="236"/>
    </location>
</feature>
<sequence>MTTMFVQLRRVVYLLVLLHFCTCVAYAESGSPVNEHVFKQKAGEFEVLWNELKHSLNNAEVSVIVLGGEIRACDVYSTRALNAVEQLKRLTKGTEAEMSLIHTSTTQKEMKEKWKEEKAALQEANDVLSNVPLAVNITRKAAEDFNKTLTEMERLSNDIISEATKILDSPPKLSHSSHHIFFEVEKLVVAGIKDGKDAQSFVAREKSKVRMAFEVAKEAEEHAESLELEVESFQKYLEKHGLNPEDSTTDSQQNNQTNELPEEEKEADENTAEDANEEGNVETPENNNSSQSNTPKPSDSSASGTSPSQEEETTNSPSSSAPDNLDNTQSSDNSSSPALVHSPLLLLVSMCVLGCTAVF</sequence>
<organism evidence="4 5">
    <name type="scientific">Trypanosoma theileri</name>
    <dbReference type="NCBI Taxonomy" id="67003"/>
    <lineage>
        <taxon>Eukaryota</taxon>
        <taxon>Discoba</taxon>
        <taxon>Euglenozoa</taxon>
        <taxon>Kinetoplastea</taxon>
        <taxon>Metakinetoplastina</taxon>
        <taxon>Trypanosomatida</taxon>
        <taxon>Trypanosomatidae</taxon>
        <taxon>Trypanosoma</taxon>
    </lineage>
</organism>
<feature type="compositionally biased region" description="Polar residues" evidence="2">
    <location>
        <begin position="245"/>
        <end position="259"/>
    </location>
</feature>
<dbReference type="Proteomes" id="UP000192257">
    <property type="component" value="Unassembled WGS sequence"/>
</dbReference>
<feature type="compositionally biased region" description="Polar residues" evidence="2">
    <location>
        <begin position="314"/>
        <end position="337"/>
    </location>
</feature>
<dbReference type="RefSeq" id="XP_028877310.1">
    <property type="nucleotide sequence ID" value="XM_029031392.1"/>
</dbReference>
<reference evidence="4 5" key="1">
    <citation type="submission" date="2017-03" db="EMBL/GenBank/DDBJ databases">
        <title>An alternative strategy for trypanosome survival in the mammalian bloodstream revealed through genome and transcriptome analysis of the ubiquitous bovine parasite Trypanosoma (Megatrypanum) theileri.</title>
        <authorList>
            <person name="Kelly S."/>
            <person name="Ivens A."/>
            <person name="Mott A."/>
            <person name="O'Neill E."/>
            <person name="Emms D."/>
            <person name="Macleod O."/>
            <person name="Voorheis P."/>
            <person name="Matthews J."/>
            <person name="Matthews K."/>
            <person name="Carrington M."/>
        </authorList>
    </citation>
    <scope>NUCLEOTIDE SEQUENCE [LARGE SCALE GENOMIC DNA]</scope>
    <source>
        <strain evidence="4">Edinburgh</strain>
    </source>
</reference>
<keyword evidence="1" id="KW-0175">Coiled coil</keyword>
<accession>A0A1X0NES8</accession>
<proteinExistence type="predicted"/>
<feature type="compositionally biased region" description="Low complexity" evidence="2">
    <location>
        <begin position="295"/>
        <end position="308"/>
    </location>
</feature>
<feature type="signal peptide" evidence="3">
    <location>
        <begin position="1"/>
        <end position="27"/>
    </location>
</feature>